<accession>A0A5B8YAR2</accession>
<name>A0A4Y6PZ45_PERCE</name>
<dbReference type="Pfam" id="PF03989">
    <property type="entry name" value="DNA_gyraseA_C"/>
    <property type="match status" value="3"/>
</dbReference>
<dbReference type="GO" id="GO:0005524">
    <property type="term" value="F:ATP binding"/>
    <property type="evidence" value="ECO:0007669"/>
    <property type="project" value="InterPro"/>
</dbReference>
<accession>A0A4Y6PZ45</accession>
<dbReference type="InterPro" id="IPR006691">
    <property type="entry name" value="GyrA/parC_rep"/>
</dbReference>
<sequence>MVCKFGRLRLALWQHVQPTKTSNPEDSGKPMSILDRIIAIARQESAQALLETSAATLHGDLYEEAVEEFGGWDGALAAALEKALEDNDQVTKSARRKTTSPEEEEVERVVTEAAREPIFAMSTEGAFFKVPGGDLPVTEVPSIPAMPQGAGRLWRLVHQGEPSGVIVFSNEGRYFGLDMRMVPNWDGDLMDRRVQDVIKLDAGERVVDLLPRNALYGGRLIHVTRGAKGKASDVSDMSYTLDRQGRDAFFLNDGDEPVAVLAGPEKTSVFCASAMGKAIHFDAEDLRTMGLQAVGVNVMKLDGERDAVVAAFLGHNVDQVALITEQGMGKRVDFDEFRQQGRAGAGLQLLRLDRGDRVADVVACQPGGDLAVLTDRGRLHRMPATSFRKMGRPAKGDRQIELIDDEKVVGLAALPCGKV</sequence>
<dbReference type="Gene3D" id="2.120.10.90">
    <property type="entry name" value="DNA gyrase/topoisomerase IV, subunit A, C-terminal"/>
    <property type="match status" value="1"/>
</dbReference>
<dbReference type="OrthoDB" id="5487671at2"/>
<keyword evidence="2" id="KW-1185">Reference proteome</keyword>
<dbReference type="Proteomes" id="UP000315995">
    <property type="component" value="Chromosome"/>
</dbReference>
<reference evidence="1 2" key="1">
    <citation type="submission" date="2019-06" db="EMBL/GenBank/DDBJ databases">
        <title>Persicimonas caeni gen. nov., sp. nov., a predatory bacterium isolated from solar saltern.</title>
        <authorList>
            <person name="Wang S."/>
        </authorList>
    </citation>
    <scope>NUCLEOTIDE SEQUENCE [LARGE SCALE GENOMIC DNA]</scope>
    <source>
        <strain evidence="1 2">YN101</strain>
    </source>
</reference>
<gene>
    <name evidence="1" type="ORF">FIV42_23155</name>
</gene>
<proteinExistence type="predicted"/>
<dbReference type="GO" id="GO:0009330">
    <property type="term" value="C:DNA topoisomerase type II (double strand cut, ATP-hydrolyzing) complex"/>
    <property type="evidence" value="ECO:0007669"/>
    <property type="project" value="TreeGrafter"/>
</dbReference>
<dbReference type="PANTHER" id="PTHR43493:SF1">
    <property type="entry name" value="DNA TOPOISOMERASE 4 SUBUNIT A"/>
    <property type="match status" value="1"/>
</dbReference>
<evidence type="ECO:0000313" key="1">
    <source>
        <dbReference type="EMBL" id="QDG53533.1"/>
    </source>
</evidence>
<protein>
    <recommendedName>
        <fullName evidence="3">DNA gyrase subunit A</fullName>
    </recommendedName>
</protein>
<dbReference type="PANTHER" id="PTHR43493">
    <property type="entry name" value="DNA GYRASE/TOPOISOMERASE SUBUNIT A"/>
    <property type="match status" value="1"/>
</dbReference>
<dbReference type="InterPro" id="IPR050220">
    <property type="entry name" value="Type_II_DNA_Topoisomerases"/>
</dbReference>
<dbReference type="InterPro" id="IPR035516">
    <property type="entry name" value="Gyrase/topoIV_suA_C"/>
</dbReference>
<evidence type="ECO:0000313" key="2">
    <source>
        <dbReference type="Proteomes" id="UP000315995"/>
    </source>
</evidence>
<dbReference type="GO" id="GO:0005737">
    <property type="term" value="C:cytoplasm"/>
    <property type="evidence" value="ECO:0007669"/>
    <property type="project" value="TreeGrafter"/>
</dbReference>
<dbReference type="AlphaFoldDB" id="A0A4Y6PZ45"/>
<dbReference type="GO" id="GO:0006265">
    <property type="term" value="P:DNA topological change"/>
    <property type="evidence" value="ECO:0007669"/>
    <property type="project" value="InterPro"/>
</dbReference>
<dbReference type="GO" id="GO:0003677">
    <property type="term" value="F:DNA binding"/>
    <property type="evidence" value="ECO:0007669"/>
    <property type="project" value="InterPro"/>
</dbReference>
<organism evidence="1 2">
    <name type="scientific">Persicimonas caeni</name>
    <dbReference type="NCBI Taxonomy" id="2292766"/>
    <lineage>
        <taxon>Bacteria</taxon>
        <taxon>Deltaproteobacteria</taxon>
        <taxon>Bradymonadales</taxon>
        <taxon>Bradymonadaceae</taxon>
        <taxon>Persicimonas</taxon>
    </lineage>
</organism>
<dbReference type="EMBL" id="CP041186">
    <property type="protein sequence ID" value="QDG53533.1"/>
    <property type="molecule type" value="Genomic_DNA"/>
</dbReference>
<evidence type="ECO:0008006" key="3">
    <source>
        <dbReference type="Google" id="ProtNLM"/>
    </source>
</evidence>
<dbReference type="GO" id="GO:0003918">
    <property type="term" value="F:DNA topoisomerase type II (double strand cut, ATP-hydrolyzing) activity"/>
    <property type="evidence" value="ECO:0007669"/>
    <property type="project" value="TreeGrafter"/>
</dbReference>
<dbReference type="SUPFAM" id="SSF101904">
    <property type="entry name" value="GyrA/ParC C-terminal domain-like"/>
    <property type="match status" value="1"/>
</dbReference>